<dbReference type="InterPro" id="IPR012944">
    <property type="entry name" value="SusD_RagB_dom"/>
</dbReference>
<protein>
    <submittedName>
        <fullName evidence="9">RagB/SusD family nutrient uptake outer membrane protein</fullName>
    </submittedName>
</protein>
<dbReference type="CDD" id="cd08977">
    <property type="entry name" value="SusD"/>
    <property type="match status" value="1"/>
</dbReference>
<dbReference type="Pfam" id="PF07980">
    <property type="entry name" value="SusD_RagB"/>
    <property type="match status" value="1"/>
</dbReference>
<feature type="region of interest" description="Disordered" evidence="6">
    <location>
        <begin position="491"/>
        <end position="513"/>
    </location>
</feature>
<evidence type="ECO:0000256" key="4">
    <source>
        <dbReference type="ARBA" id="ARBA00023136"/>
    </source>
</evidence>
<evidence type="ECO:0000259" key="7">
    <source>
        <dbReference type="Pfam" id="PF07980"/>
    </source>
</evidence>
<comment type="subcellular location">
    <subcellularLocation>
        <location evidence="1">Cell outer membrane</location>
    </subcellularLocation>
</comment>
<name>A0ABV3ZLW8_9BACT</name>
<evidence type="ECO:0000256" key="6">
    <source>
        <dbReference type="SAM" id="MobiDB-lite"/>
    </source>
</evidence>
<evidence type="ECO:0000256" key="5">
    <source>
        <dbReference type="ARBA" id="ARBA00023237"/>
    </source>
</evidence>
<keyword evidence="4" id="KW-0472">Membrane</keyword>
<comment type="caution">
    <text evidence="9">The sequence shown here is derived from an EMBL/GenBank/DDBJ whole genome shotgun (WGS) entry which is preliminary data.</text>
</comment>
<reference evidence="9 10" key="1">
    <citation type="submission" date="2023-07" db="EMBL/GenBank/DDBJ databases">
        <authorList>
            <person name="Lian W.-H."/>
        </authorList>
    </citation>
    <scope>NUCLEOTIDE SEQUENCE [LARGE SCALE GENOMIC DNA]</scope>
    <source>
        <strain evidence="9 10">SYSU DXS3180</strain>
    </source>
</reference>
<dbReference type="InterPro" id="IPR033985">
    <property type="entry name" value="SusD-like_N"/>
</dbReference>
<proteinExistence type="inferred from homology"/>
<evidence type="ECO:0000313" key="10">
    <source>
        <dbReference type="Proteomes" id="UP001560573"/>
    </source>
</evidence>
<evidence type="ECO:0000256" key="3">
    <source>
        <dbReference type="ARBA" id="ARBA00022729"/>
    </source>
</evidence>
<dbReference type="SUPFAM" id="SSF48452">
    <property type="entry name" value="TPR-like"/>
    <property type="match status" value="1"/>
</dbReference>
<keyword evidence="10" id="KW-1185">Reference proteome</keyword>
<keyword evidence="3" id="KW-0732">Signal</keyword>
<gene>
    <name evidence="9" type="ORF">QTN47_25015</name>
</gene>
<dbReference type="Gene3D" id="1.25.40.390">
    <property type="match status" value="1"/>
</dbReference>
<keyword evidence="5" id="KW-0998">Cell outer membrane</keyword>
<organism evidence="9 10">
    <name type="scientific">Danxiaibacter flavus</name>
    <dbReference type="NCBI Taxonomy" id="3049108"/>
    <lineage>
        <taxon>Bacteria</taxon>
        <taxon>Pseudomonadati</taxon>
        <taxon>Bacteroidota</taxon>
        <taxon>Chitinophagia</taxon>
        <taxon>Chitinophagales</taxon>
        <taxon>Chitinophagaceae</taxon>
        <taxon>Danxiaibacter</taxon>
    </lineage>
</organism>
<dbReference type="InterPro" id="IPR011990">
    <property type="entry name" value="TPR-like_helical_dom_sf"/>
</dbReference>
<sequence>MKYKLFLFIIIGFGLATQISCKKFLDQQPKTTLTEEEVFSKLENIEPLISGLYTKWRDSRKDRGGFMFQLGGDESQQGAYQVMTDPDQSGLDKYNGFLAPTNNALTAQWDLRWPIVSAAAQVINKLGYITEDTAKGNFLKGEASFIRAAVSFELTQYWGEIPIIDQANQDKLGYGRQPLNKVYEFLINDLQFAVAHLPETQDDKKRVTKYAAMALLGKVYMYAPQESTYKDFQKAADMFNGIITSGKYSLVNNFADLYDPSKPNSSESLYEFQFNNTWPDNNQTQWQMGSRALANIDGNCYFGGYDLMVPTKYCYSDVAQGGIWETGDVRKAQSIRYDFKYKDKMPTIPSGFGGDELDPHVKKYEDLRTDGVMSFWLSGKNILYIRYADVLLCYAECLNELTRTAEGVDIVNSQIRKRAFGGTLPANMQWSQGMSQDEFRTKILDERMRELCFEGWRRMDLIRTNKFVTLIKSRNKWSAESGSVQDFHKRYPIPDTEIKQNPDIPASAQNPGY</sequence>
<comment type="similarity">
    <text evidence="2">Belongs to the SusD family.</text>
</comment>
<evidence type="ECO:0000259" key="8">
    <source>
        <dbReference type="Pfam" id="PF14322"/>
    </source>
</evidence>
<dbReference type="RefSeq" id="WP_369332208.1">
    <property type="nucleotide sequence ID" value="NZ_JAULBC010000010.1"/>
</dbReference>
<dbReference type="Pfam" id="PF14322">
    <property type="entry name" value="SusD-like_3"/>
    <property type="match status" value="1"/>
</dbReference>
<dbReference type="EMBL" id="JAULBC010000010">
    <property type="protein sequence ID" value="MEX6690793.1"/>
    <property type="molecule type" value="Genomic_DNA"/>
</dbReference>
<feature type="domain" description="SusD-like N-terminal" evidence="8">
    <location>
        <begin position="23"/>
        <end position="221"/>
    </location>
</feature>
<feature type="domain" description="RagB/SusD" evidence="7">
    <location>
        <begin position="329"/>
        <end position="513"/>
    </location>
</feature>
<evidence type="ECO:0000256" key="1">
    <source>
        <dbReference type="ARBA" id="ARBA00004442"/>
    </source>
</evidence>
<evidence type="ECO:0000256" key="2">
    <source>
        <dbReference type="ARBA" id="ARBA00006275"/>
    </source>
</evidence>
<dbReference type="Proteomes" id="UP001560573">
    <property type="component" value="Unassembled WGS sequence"/>
</dbReference>
<accession>A0ABV3ZLW8</accession>
<evidence type="ECO:0000313" key="9">
    <source>
        <dbReference type="EMBL" id="MEX6690793.1"/>
    </source>
</evidence>